<gene>
    <name evidence="1" type="ORF">BA177_06140</name>
</gene>
<dbReference type="EMBL" id="CP016268">
    <property type="protein sequence ID" value="ANO50841.1"/>
    <property type="molecule type" value="Genomic_DNA"/>
</dbReference>
<organism evidence="1 2">
    <name type="scientific">Woeseia oceani</name>
    <dbReference type="NCBI Taxonomy" id="1548547"/>
    <lineage>
        <taxon>Bacteria</taxon>
        <taxon>Pseudomonadati</taxon>
        <taxon>Pseudomonadota</taxon>
        <taxon>Gammaproteobacteria</taxon>
        <taxon>Woeseiales</taxon>
        <taxon>Woeseiaceae</taxon>
        <taxon>Woeseia</taxon>
    </lineage>
</organism>
<dbReference type="AlphaFoldDB" id="A0A193LEG1"/>
<sequence>MSNNVIILGAGFSHGAGIPLLGNFVEQMIDIAARETLRDKPVPPDDLRLIQDAMKIRGELDGYHGRAVFNDRNIEDILSILAFNSLSGGPTEKRKFQTVADSIAKTIDLCCALEDPRGTGGQIHIQDNKEGAVYRAFWAALLKWAKVSNEMPAIITFNYDLVLELSLLQVLNSTMYNATTKPRPFTALQLRYGHFPELDVCLQVQPVDYQTRNYGSSAMLTGGTRTQLVGPSTATPAQEIKILKLHGALNFPKQKNDARPQDFARPVERPLILPPISNKLSEKSAQSIWKHAIKELREARNVVFVGYSLPRTDIYMQYFLKAAFGPNRNLSKISVFDPVLHSGGSAGREMEDRFLSCFATQMHPHIEFRPVHNSAVIDGGRSGTAEHFVNALTSCPNEMFF</sequence>
<dbReference type="Proteomes" id="UP000092695">
    <property type="component" value="Chromosome"/>
</dbReference>
<dbReference type="KEGG" id="woc:BA177_06140"/>
<evidence type="ECO:0000313" key="1">
    <source>
        <dbReference type="EMBL" id="ANO50841.1"/>
    </source>
</evidence>
<name>A0A193LEG1_9GAMM</name>
<evidence type="ECO:0000313" key="2">
    <source>
        <dbReference type="Proteomes" id="UP000092695"/>
    </source>
</evidence>
<dbReference type="OrthoDB" id="9812283at2"/>
<protein>
    <recommendedName>
        <fullName evidence="3">SIR2-like domain-containing protein</fullName>
    </recommendedName>
</protein>
<accession>A0A193LEG1</accession>
<proteinExistence type="predicted"/>
<reference evidence="1 2" key="1">
    <citation type="submission" date="2016-06" db="EMBL/GenBank/DDBJ databases">
        <title>Complete genome sequence of a deep-branching marine Gamma Proteobacterium Woeseia oceani type strain XK5.</title>
        <authorList>
            <person name="Mu D."/>
            <person name="Du Z."/>
        </authorList>
    </citation>
    <scope>NUCLEOTIDE SEQUENCE [LARGE SCALE GENOMIC DNA]</scope>
    <source>
        <strain evidence="1 2">XK5</strain>
    </source>
</reference>
<dbReference type="RefSeq" id="WP_068614231.1">
    <property type="nucleotide sequence ID" value="NZ_CP016268.1"/>
</dbReference>
<evidence type="ECO:0008006" key="3">
    <source>
        <dbReference type="Google" id="ProtNLM"/>
    </source>
</evidence>
<keyword evidence="2" id="KW-1185">Reference proteome</keyword>